<evidence type="ECO:0000313" key="2">
    <source>
        <dbReference type="EMBL" id="MDT3403463.1"/>
    </source>
</evidence>
<organism evidence="2 3">
    <name type="scientific">Mucilaginibacter terrae</name>
    <dbReference type="NCBI Taxonomy" id="1955052"/>
    <lineage>
        <taxon>Bacteria</taxon>
        <taxon>Pseudomonadati</taxon>
        <taxon>Bacteroidota</taxon>
        <taxon>Sphingobacteriia</taxon>
        <taxon>Sphingobacteriales</taxon>
        <taxon>Sphingobacteriaceae</taxon>
        <taxon>Mucilaginibacter</taxon>
    </lineage>
</organism>
<comment type="caution">
    <text evidence="2">The sequence shown here is derived from an EMBL/GenBank/DDBJ whole genome shotgun (WGS) entry which is preliminary data.</text>
</comment>
<dbReference type="EMBL" id="JAVLVU010000001">
    <property type="protein sequence ID" value="MDT3403463.1"/>
    <property type="molecule type" value="Genomic_DNA"/>
</dbReference>
<dbReference type="SUPFAM" id="SSF88723">
    <property type="entry name" value="PIN domain-like"/>
    <property type="match status" value="1"/>
</dbReference>
<dbReference type="Pfam" id="PF01850">
    <property type="entry name" value="PIN"/>
    <property type="match status" value="1"/>
</dbReference>
<sequence>MAIKFTFPLLPRLNCAYHSNNASAKPILDDFISSINVVNMNNVFKHQTIAIRRNYKLKLPDSIIAASALTENMSFITSDKGFRRITELDFILYAPSI</sequence>
<feature type="domain" description="PIN" evidence="1">
    <location>
        <begin position="30"/>
        <end position="87"/>
    </location>
</feature>
<proteinExistence type="predicted"/>
<keyword evidence="3" id="KW-1185">Reference proteome</keyword>
<reference evidence="3" key="1">
    <citation type="submission" date="2023-07" db="EMBL/GenBank/DDBJ databases">
        <title>Functional and genomic diversity of the sorghum phyllosphere microbiome.</title>
        <authorList>
            <person name="Shade A."/>
        </authorList>
    </citation>
    <scope>NUCLEOTIDE SEQUENCE [LARGE SCALE GENOMIC DNA]</scope>
    <source>
        <strain evidence="3">SORGH_AS_0422</strain>
    </source>
</reference>
<evidence type="ECO:0000313" key="3">
    <source>
        <dbReference type="Proteomes" id="UP001258315"/>
    </source>
</evidence>
<dbReference type="Gene3D" id="3.40.50.1010">
    <property type="entry name" value="5'-nuclease"/>
    <property type="match status" value="1"/>
</dbReference>
<protein>
    <submittedName>
        <fullName evidence="2">Nucleic acid-binding protein</fullName>
    </submittedName>
</protein>
<name>A0ABU3GUL4_9SPHI</name>
<accession>A0ABU3GUL4</accession>
<dbReference type="InterPro" id="IPR029060">
    <property type="entry name" value="PIN-like_dom_sf"/>
</dbReference>
<evidence type="ECO:0000259" key="1">
    <source>
        <dbReference type="Pfam" id="PF01850"/>
    </source>
</evidence>
<dbReference type="Proteomes" id="UP001258315">
    <property type="component" value="Unassembled WGS sequence"/>
</dbReference>
<dbReference type="RefSeq" id="WP_311950463.1">
    <property type="nucleotide sequence ID" value="NZ_JAVLVU010000001.1"/>
</dbReference>
<gene>
    <name evidence="2" type="ORF">QE417_002535</name>
</gene>
<dbReference type="InterPro" id="IPR002716">
    <property type="entry name" value="PIN_dom"/>
</dbReference>